<gene>
    <name evidence="1" type="ORF">C4D60_Mb10t01200</name>
</gene>
<name>A0A4S8IV61_MUSBA</name>
<proteinExistence type="predicted"/>
<dbReference type="AlphaFoldDB" id="A0A4S8IV61"/>
<organism evidence="1 2">
    <name type="scientific">Musa balbisiana</name>
    <name type="common">Banana</name>
    <dbReference type="NCBI Taxonomy" id="52838"/>
    <lineage>
        <taxon>Eukaryota</taxon>
        <taxon>Viridiplantae</taxon>
        <taxon>Streptophyta</taxon>
        <taxon>Embryophyta</taxon>
        <taxon>Tracheophyta</taxon>
        <taxon>Spermatophyta</taxon>
        <taxon>Magnoliopsida</taxon>
        <taxon>Liliopsida</taxon>
        <taxon>Zingiberales</taxon>
        <taxon>Musaceae</taxon>
        <taxon>Musa</taxon>
    </lineage>
</organism>
<accession>A0A4S8IV61</accession>
<evidence type="ECO:0000313" key="1">
    <source>
        <dbReference type="EMBL" id="THU52174.1"/>
    </source>
</evidence>
<protein>
    <submittedName>
        <fullName evidence="1">Uncharacterized protein</fullName>
    </submittedName>
</protein>
<keyword evidence="2" id="KW-1185">Reference proteome</keyword>
<reference evidence="1 2" key="1">
    <citation type="journal article" date="2019" name="Nat. Plants">
        <title>Genome sequencing of Musa balbisiana reveals subgenome evolution and function divergence in polyploid bananas.</title>
        <authorList>
            <person name="Yao X."/>
        </authorList>
    </citation>
    <scope>NUCLEOTIDE SEQUENCE [LARGE SCALE GENOMIC DNA]</scope>
    <source>
        <strain evidence="2">cv. DH-PKW</strain>
        <tissue evidence="1">Leaves</tissue>
    </source>
</reference>
<dbReference type="Proteomes" id="UP000317650">
    <property type="component" value="Chromosome 10"/>
</dbReference>
<evidence type="ECO:0000313" key="2">
    <source>
        <dbReference type="Proteomes" id="UP000317650"/>
    </source>
</evidence>
<sequence>MDLRAPFVPRAAGEEKESSAAATMLLAPGAKVGQPIDPSAWNDEERMKKEIVAWAKAVASMAIGSLQCSQREDRSTA</sequence>
<dbReference type="EMBL" id="PYDT01000008">
    <property type="protein sequence ID" value="THU52174.1"/>
    <property type="molecule type" value="Genomic_DNA"/>
</dbReference>
<comment type="caution">
    <text evidence="1">The sequence shown here is derived from an EMBL/GenBank/DDBJ whole genome shotgun (WGS) entry which is preliminary data.</text>
</comment>